<dbReference type="Gene3D" id="1.10.10.10">
    <property type="entry name" value="Winged helix-like DNA-binding domain superfamily/Winged helix DNA-binding domain"/>
    <property type="match status" value="2"/>
</dbReference>
<dbReference type="InterPro" id="IPR013197">
    <property type="entry name" value="RNA_pol_III_RPC82-rel_HTH"/>
</dbReference>
<gene>
    <name evidence="11" type="ORF">CCACVL1_05168</name>
</gene>
<dbReference type="GO" id="GO:0006351">
    <property type="term" value="P:DNA-templated transcription"/>
    <property type="evidence" value="ECO:0007669"/>
    <property type="project" value="InterPro"/>
</dbReference>
<dbReference type="PANTHER" id="PTHR12949:SF0">
    <property type="entry name" value="DNA-DIRECTED RNA POLYMERASE III SUBUNIT RPC3"/>
    <property type="match status" value="1"/>
</dbReference>
<dbReference type="AlphaFoldDB" id="A0A1R3JM76"/>
<dbReference type="Pfam" id="PF22536">
    <property type="entry name" value="WHD_POLR3C"/>
    <property type="match status" value="1"/>
</dbReference>
<comment type="caution">
    <text evidence="11">The sequence shown here is derived from an EMBL/GenBank/DDBJ whole genome shotgun (WGS) entry which is preliminary data.</text>
</comment>
<dbReference type="InterPro" id="IPR036388">
    <property type="entry name" value="WH-like_DNA-bd_sf"/>
</dbReference>
<evidence type="ECO:0000256" key="2">
    <source>
        <dbReference type="ARBA" id="ARBA00007206"/>
    </source>
</evidence>
<dbReference type="Pfam" id="PF08221">
    <property type="entry name" value="HTH_9"/>
    <property type="match status" value="1"/>
</dbReference>
<dbReference type="EMBL" id="AWWV01007550">
    <property type="protein sequence ID" value="OMO95923.1"/>
    <property type="molecule type" value="Genomic_DNA"/>
</dbReference>
<evidence type="ECO:0000313" key="12">
    <source>
        <dbReference type="Proteomes" id="UP000188268"/>
    </source>
</evidence>
<feature type="domain" description="RNA polymerase III Rpc82 C -terminal" evidence="8">
    <location>
        <begin position="169"/>
        <end position="387"/>
    </location>
</feature>
<evidence type="ECO:0000256" key="5">
    <source>
        <dbReference type="ARBA" id="ARBA00023163"/>
    </source>
</evidence>
<dbReference type="Gramene" id="OMO95923">
    <property type="protein sequence ID" value="OMO95923"/>
    <property type="gene ID" value="CCACVL1_05168"/>
</dbReference>
<dbReference type="GO" id="GO:0005666">
    <property type="term" value="C:RNA polymerase III complex"/>
    <property type="evidence" value="ECO:0007669"/>
    <property type="project" value="UniProtKB-UniRule"/>
</dbReference>
<organism evidence="11 12">
    <name type="scientific">Corchorus capsularis</name>
    <name type="common">Jute</name>
    <dbReference type="NCBI Taxonomy" id="210143"/>
    <lineage>
        <taxon>Eukaryota</taxon>
        <taxon>Viridiplantae</taxon>
        <taxon>Streptophyta</taxon>
        <taxon>Embryophyta</taxon>
        <taxon>Tracheophyta</taxon>
        <taxon>Spermatophyta</taxon>
        <taxon>Magnoliopsida</taxon>
        <taxon>eudicotyledons</taxon>
        <taxon>Gunneridae</taxon>
        <taxon>Pentapetalae</taxon>
        <taxon>rosids</taxon>
        <taxon>malvids</taxon>
        <taxon>Malvales</taxon>
        <taxon>Malvaceae</taxon>
        <taxon>Grewioideae</taxon>
        <taxon>Apeibeae</taxon>
        <taxon>Corchorus</taxon>
    </lineage>
</organism>
<evidence type="ECO:0000256" key="3">
    <source>
        <dbReference type="ARBA" id="ARBA00016689"/>
    </source>
</evidence>
<comment type="similarity">
    <text evidence="2 7">Belongs to the eukaryotic RPC3/POLR3C RNA polymerase subunit family.</text>
</comment>
<keyword evidence="4 7" id="KW-0240">DNA-directed RNA polymerase</keyword>
<dbReference type="InterPro" id="IPR055207">
    <property type="entry name" value="POLR3C_WHD"/>
</dbReference>
<comment type="subunit">
    <text evidence="7">Component of the RNA polymerase III (Pol III) complex consisting of 17 subunits.</text>
</comment>
<dbReference type="FunFam" id="1.10.10.10:FF:000420">
    <property type="entry name" value="RNA polymerase III subunit, putative"/>
    <property type="match status" value="1"/>
</dbReference>
<dbReference type="InterPro" id="IPR039748">
    <property type="entry name" value="RPC3"/>
</dbReference>
<keyword evidence="12" id="KW-1185">Reference proteome</keyword>
<evidence type="ECO:0000259" key="8">
    <source>
        <dbReference type="Pfam" id="PF05645"/>
    </source>
</evidence>
<dbReference type="OMA" id="GQYVVHM"/>
<dbReference type="InterPro" id="IPR008806">
    <property type="entry name" value="RNA_pol_III_Rpc82_C"/>
</dbReference>
<comment type="subcellular location">
    <subcellularLocation>
        <location evidence="1 7">Nucleus</location>
    </subcellularLocation>
</comment>
<name>A0A1R3JM76_COCAP</name>
<evidence type="ECO:0000256" key="4">
    <source>
        <dbReference type="ARBA" id="ARBA00022478"/>
    </source>
</evidence>
<keyword evidence="5 7" id="KW-0804">Transcription</keyword>
<evidence type="ECO:0000259" key="10">
    <source>
        <dbReference type="Pfam" id="PF22536"/>
    </source>
</evidence>
<evidence type="ECO:0000256" key="1">
    <source>
        <dbReference type="ARBA" id="ARBA00004123"/>
    </source>
</evidence>
<sequence length="538" mass="60853">MSDKPDLCDIVTSDKTADDSAVRLRGQNLQVTTSNFAAIDEILKATKSSSLFNKAELKTLVSPTRPESSPLYFRGAIETSHRIQQRMVTQYGIKYAVHLITTHFGDLVANVCECLLRRGTLTLQALVKFTELSSSQVKNSLLVLIQHNCVQAFLPEPGEDVILDATQANLIKLLNARFVERCPAAEPVLAKPTEEESSARKRGPKSAKILEENETLEYRVMDAAAPSEALRFLLVTQTESAADGGLDESNTSSLKAGVKRKSDALESETESGAADEQVLLWRANFEEFMRRLRHEACIENLRARLDDGAVIVLRAMLEATRSAEKKVKTEHSVPLSLNSIYEEVIKSVEGRNITFDRVRASLVQLSCPPFVIAINESYSIDFKKIIELAQNDEVESVVLKRYGPEAYKMFRLLSITGRFVETDKIADGAFIEKKDTPMVLYKLWKDDYLHMEKLQLTGTRQSHFLLWKVNKNTIREHVLDEMFHAALNLNLRLAYEVEQEKELLSLSQENRDKRLRKVKLLSQSQMKLDDAIMIFHDF</sequence>
<evidence type="ECO:0000256" key="7">
    <source>
        <dbReference type="RuleBase" id="RU367076"/>
    </source>
</evidence>
<dbReference type="PANTHER" id="PTHR12949">
    <property type="entry name" value="RNA POLYMERASE III DNA DIRECTED -RELATED"/>
    <property type="match status" value="1"/>
</dbReference>
<dbReference type="STRING" id="210143.A0A1R3JM76"/>
<dbReference type="FunFam" id="1.10.10.10:FF:000218">
    <property type="entry name" value="DNA-directed RNA polymerase III subunit RPC3"/>
    <property type="match status" value="1"/>
</dbReference>
<dbReference type="Proteomes" id="UP000188268">
    <property type="component" value="Unassembled WGS sequence"/>
</dbReference>
<feature type="domain" description="DNA-directed RNA polymerase III subunit RPC3 winged-helix" evidence="10">
    <location>
        <begin position="394"/>
        <end position="460"/>
    </location>
</feature>
<dbReference type="Pfam" id="PF05645">
    <property type="entry name" value="RNA_pol_Rpc82"/>
    <property type="match status" value="1"/>
</dbReference>
<evidence type="ECO:0000313" key="11">
    <source>
        <dbReference type="EMBL" id="OMO95923.1"/>
    </source>
</evidence>
<dbReference type="GO" id="GO:0003697">
    <property type="term" value="F:single-stranded DNA binding"/>
    <property type="evidence" value="ECO:0007669"/>
    <property type="project" value="UniProtKB-UniRule"/>
</dbReference>
<reference evidence="11 12" key="1">
    <citation type="submission" date="2013-09" db="EMBL/GenBank/DDBJ databases">
        <title>Corchorus capsularis genome sequencing.</title>
        <authorList>
            <person name="Alam M."/>
            <person name="Haque M.S."/>
            <person name="Islam M.S."/>
            <person name="Emdad E.M."/>
            <person name="Islam M.M."/>
            <person name="Ahmed B."/>
            <person name="Halim A."/>
            <person name="Hossen Q.M.M."/>
            <person name="Hossain M.Z."/>
            <person name="Ahmed R."/>
            <person name="Khan M.M."/>
            <person name="Islam R."/>
            <person name="Rashid M.M."/>
            <person name="Khan S.A."/>
            <person name="Rahman M.S."/>
            <person name="Alam M."/>
        </authorList>
    </citation>
    <scope>NUCLEOTIDE SEQUENCE [LARGE SCALE GENOMIC DNA]</scope>
    <source>
        <strain evidence="12">cv. CVL-1</strain>
        <tissue evidence="11">Whole seedling</tissue>
    </source>
</reference>
<proteinExistence type="inferred from homology"/>
<evidence type="ECO:0000259" key="9">
    <source>
        <dbReference type="Pfam" id="PF08221"/>
    </source>
</evidence>
<keyword evidence="6 7" id="KW-0539">Nucleus</keyword>
<accession>A0A1R3JM76</accession>
<comment type="function">
    <text evidence="7">DNA-dependent RNA polymerase catalyzes the transcription of DNA into RNA using the four ribonucleoside triphosphates as substrates. Specific core component of RNA polymerase III which synthesizes small RNAs, such as 5S rRNA and tRNAs.</text>
</comment>
<dbReference type="OrthoDB" id="272392at2759"/>
<evidence type="ECO:0000256" key="6">
    <source>
        <dbReference type="ARBA" id="ARBA00023242"/>
    </source>
</evidence>
<protein>
    <recommendedName>
        <fullName evidence="3 7">DNA-directed RNA polymerase III subunit RPC3</fullName>
        <shortName evidence="7">RNA polymerase III subunit C3</shortName>
    </recommendedName>
</protein>
<feature type="domain" description="RNA polymerase III subunit RPC82-related helix-turn-helix" evidence="9">
    <location>
        <begin position="95"/>
        <end position="153"/>
    </location>
</feature>